<dbReference type="GO" id="GO:0005737">
    <property type="term" value="C:cytoplasm"/>
    <property type="evidence" value="ECO:0007669"/>
    <property type="project" value="TreeGrafter"/>
</dbReference>
<dbReference type="SUPFAM" id="SSF52087">
    <property type="entry name" value="CRAL/TRIO domain"/>
    <property type="match status" value="1"/>
</dbReference>
<accession>A0A1J1HXB2</accession>
<evidence type="ECO:0000313" key="4">
    <source>
        <dbReference type="Proteomes" id="UP000183832"/>
    </source>
</evidence>
<dbReference type="Pfam" id="PF00650">
    <property type="entry name" value="CRAL_TRIO"/>
    <property type="match status" value="1"/>
</dbReference>
<dbReference type="Proteomes" id="UP000183832">
    <property type="component" value="Unassembled WGS sequence"/>
</dbReference>
<dbReference type="InterPro" id="IPR011074">
    <property type="entry name" value="CRAL/TRIO_N_dom"/>
</dbReference>
<name>A0A1J1HXB2_9DIPT</name>
<evidence type="ECO:0000259" key="2">
    <source>
        <dbReference type="PROSITE" id="PS50866"/>
    </source>
</evidence>
<dbReference type="InterPro" id="IPR001251">
    <property type="entry name" value="CRAL-TRIO_dom"/>
</dbReference>
<evidence type="ECO:0000313" key="3">
    <source>
        <dbReference type="EMBL" id="CRK92712.1"/>
    </source>
</evidence>
<dbReference type="SUPFAM" id="SSF101576">
    <property type="entry name" value="Supernatant protein factor (SPF), C-terminal domain"/>
    <property type="match status" value="1"/>
</dbReference>
<proteinExistence type="predicted"/>
<dbReference type="SUPFAM" id="SSF46938">
    <property type="entry name" value="CRAL/TRIO N-terminal domain"/>
    <property type="match status" value="1"/>
</dbReference>
<feature type="domain" description="GOLD" evidence="2">
    <location>
        <begin position="276"/>
        <end position="385"/>
    </location>
</feature>
<dbReference type="InterPro" id="IPR036273">
    <property type="entry name" value="CRAL/TRIO_N_dom_sf"/>
</dbReference>
<dbReference type="PROSITE" id="PS50866">
    <property type="entry name" value="GOLD"/>
    <property type="match status" value="1"/>
</dbReference>
<reference evidence="3 4" key="1">
    <citation type="submission" date="2015-04" db="EMBL/GenBank/DDBJ databases">
        <authorList>
            <person name="Syromyatnikov M.Y."/>
            <person name="Popov V.N."/>
        </authorList>
    </citation>
    <scope>NUCLEOTIDE SEQUENCE [LARGE SCALE GENOMIC DNA]</scope>
</reference>
<gene>
    <name evidence="3" type="primary">putative SEC14-like protein 2</name>
    <name evidence="3" type="ORF">CLUMA_CG006247</name>
</gene>
<evidence type="ECO:0000259" key="1">
    <source>
        <dbReference type="PROSITE" id="PS50191"/>
    </source>
</evidence>
<dbReference type="STRING" id="568069.A0A1J1HXB2"/>
<dbReference type="SMART" id="SM01100">
    <property type="entry name" value="CRAL_TRIO_N"/>
    <property type="match status" value="1"/>
</dbReference>
<protein>
    <submittedName>
        <fullName evidence="3">CLUMA_CG006247, isoform A</fullName>
    </submittedName>
</protein>
<dbReference type="PANTHER" id="PTHR23324:SF83">
    <property type="entry name" value="SEC14-LIKE PROTEIN 2"/>
    <property type="match status" value="1"/>
</dbReference>
<dbReference type="InterPro" id="IPR036865">
    <property type="entry name" value="CRAL-TRIO_dom_sf"/>
</dbReference>
<dbReference type="AlphaFoldDB" id="A0A1J1HXB2"/>
<sequence length="417" mass="48763">MNKNLHSPVLQDDERFALMKFRRSVSDILKPEHDDHFLLRWLRARQWNPENAEKMLRESMEWRKKWSVDELDKYIPPAVFKDYIPHGTTGFDKEGSPIIIIPFSGIDVWGILHSAEKVDIVKNTIRLLESFMKIAYKQSLDYGPEARKFTVIFDMDNFSMKQYAYRPAAELVITTFQMYSNNYPEILKYCYVINAPKIFSFAFNIVKKFLDEYTISKIKIYKQNPIKWIPAILERIDETNLPKYYGGALTDKDGNPKCLEKICWGGKIPKEFYISSEANYNSSSSYCTVIIKKGSKLKLTFNAETEGVFLKWEFRAHNHDIKFGVKAVNNQTKEKISAIDLKRISSNESHEIGFITCIKDHTYTVVFDNSYSYFKSKKITYSVVMMETPLEEIEKGARKIEEKLLDENKNNLPIRID</sequence>
<dbReference type="Pfam" id="PF03765">
    <property type="entry name" value="CRAL_TRIO_N"/>
    <property type="match status" value="1"/>
</dbReference>
<dbReference type="OrthoDB" id="1434354at2759"/>
<dbReference type="SMART" id="SM00516">
    <property type="entry name" value="SEC14"/>
    <property type="match status" value="1"/>
</dbReference>
<keyword evidence="4" id="KW-1185">Reference proteome</keyword>
<dbReference type="InterPro" id="IPR009038">
    <property type="entry name" value="GOLD_dom"/>
</dbReference>
<dbReference type="InterPro" id="IPR051064">
    <property type="entry name" value="SEC14/CRAL-TRIO_domain"/>
</dbReference>
<dbReference type="InterPro" id="IPR036598">
    <property type="entry name" value="GOLD_dom_sf"/>
</dbReference>
<dbReference type="EMBL" id="CVRI01000035">
    <property type="protein sequence ID" value="CRK92712.1"/>
    <property type="molecule type" value="Genomic_DNA"/>
</dbReference>
<dbReference type="PANTHER" id="PTHR23324">
    <property type="entry name" value="SEC14 RELATED PROTEIN"/>
    <property type="match status" value="1"/>
</dbReference>
<dbReference type="PROSITE" id="PS50191">
    <property type="entry name" value="CRAL_TRIO"/>
    <property type="match status" value="1"/>
</dbReference>
<organism evidence="3 4">
    <name type="scientific">Clunio marinus</name>
    <dbReference type="NCBI Taxonomy" id="568069"/>
    <lineage>
        <taxon>Eukaryota</taxon>
        <taxon>Metazoa</taxon>
        <taxon>Ecdysozoa</taxon>
        <taxon>Arthropoda</taxon>
        <taxon>Hexapoda</taxon>
        <taxon>Insecta</taxon>
        <taxon>Pterygota</taxon>
        <taxon>Neoptera</taxon>
        <taxon>Endopterygota</taxon>
        <taxon>Diptera</taxon>
        <taxon>Nematocera</taxon>
        <taxon>Chironomoidea</taxon>
        <taxon>Chironomidae</taxon>
        <taxon>Clunio</taxon>
    </lineage>
</organism>
<dbReference type="Gene3D" id="2.60.120.680">
    <property type="entry name" value="GOLD domain"/>
    <property type="match status" value="1"/>
</dbReference>
<feature type="domain" description="CRAL-TRIO" evidence="1">
    <location>
        <begin position="76"/>
        <end position="253"/>
    </location>
</feature>
<dbReference type="CDD" id="cd00170">
    <property type="entry name" value="SEC14"/>
    <property type="match status" value="1"/>
</dbReference>
<dbReference type="Gene3D" id="3.40.525.10">
    <property type="entry name" value="CRAL-TRIO lipid binding domain"/>
    <property type="match status" value="1"/>
</dbReference>